<evidence type="ECO:0000256" key="5">
    <source>
        <dbReference type="ARBA" id="ARBA00023136"/>
    </source>
</evidence>
<protein>
    <submittedName>
        <fullName evidence="7">Uncharacterized protein</fullName>
    </submittedName>
</protein>
<sequence>MKKWVKNMGVFVTILFMAVIGAVIGGFTNHLAIKMLFRPYKAIYIGSWRVPFTPGLIPKRRDDLAKQLGKTVVNYLLTPETFRKKFFSNDIRLKIEQWLNEKIETTLFTDDKTINDWLKQAGVENIHLAIEEKVDALIIDQVDKVQNVLSTKTVRELLPERWQDKANTKIPDIARYILNKGDVYFESEEGNQTIKRLIDDFLDTKGTLGGMIQMFLGDSSSIVNKAQKEIKKFLNADGTFVLVSNMLTNEWVKLQDQTVTQLVGDLDFNSTTKAVQNYVKNELRIENRLDQPIVHYWAHGAEWMQQNVVPQVVDNAFVQAEAKLEDVLKRLNLEEVVREQVDTFPVEVLEDLVLGISKKEFKMITVLGFVLGGIIGVIQGIIMTLIN</sequence>
<evidence type="ECO:0000256" key="3">
    <source>
        <dbReference type="ARBA" id="ARBA00022692"/>
    </source>
</evidence>
<dbReference type="GO" id="GO:0012505">
    <property type="term" value="C:endomembrane system"/>
    <property type="evidence" value="ECO:0007669"/>
    <property type="project" value="UniProtKB-SubCell"/>
</dbReference>
<dbReference type="PIRSF" id="PIRSF032178">
    <property type="entry name" value="UCP032178"/>
    <property type="match status" value="1"/>
</dbReference>
<accession>W4EQ31</accession>
<evidence type="ECO:0000313" key="7">
    <source>
        <dbReference type="EMBL" id="ETT82092.1"/>
    </source>
</evidence>
<dbReference type="AlphaFoldDB" id="W4EQ31"/>
<dbReference type="Proteomes" id="UP000019062">
    <property type="component" value="Unassembled WGS sequence"/>
</dbReference>
<evidence type="ECO:0000256" key="1">
    <source>
        <dbReference type="ARBA" id="ARBA00004308"/>
    </source>
</evidence>
<dbReference type="InterPro" id="IPR016991">
    <property type="entry name" value="UCP032178"/>
</dbReference>
<keyword evidence="3 6" id="KW-0812">Transmembrane</keyword>
<keyword evidence="4 6" id="KW-1133">Transmembrane helix</keyword>
<feature type="transmembrane region" description="Helical" evidence="6">
    <location>
        <begin position="364"/>
        <end position="386"/>
    </location>
</feature>
<dbReference type="Pfam" id="PF04286">
    <property type="entry name" value="DUF445"/>
    <property type="match status" value="1"/>
</dbReference>
<proteinExistence type="inferred from homology"/>
<name>W4EQ31_9BACL</name>
<dbReference type="PATRIC" id="fig|1227360.4.peg.3663"/>
<evidence type="ECO:0000256" key="6">
    <source>
        <dbReference type="SAM" id="Phobius"/>
    </source>
</evidence>
<dbReference type="PANTHER" id="PTHR35791:SF1">
    <property type="entry name" value="UPF0754 MEMBRANE PROTEIN YHEB"/>
    <property type="match status" value="1"/>
</dbReference>
<dbReference type="EMBL" id="ASQA01000035">
    <property type="protein sequence ID" value="ETT82092.1"/>
    <property type="molecule type" value="Genomic_DNA"/>
</dbReference>
<comment type="similarity">
    <text evidence="2">Belongs to the UPF0754 family.</text>
</comment>
<evidence type="ECO:0000256" key="2">
    <source>
        <dbReference type="ARBA" id="ARBA00008053"/>
    </source>
</evidence>
<feature type="transmembrane region" description="Helical" evidence="6">
    <location>
        <begin position="12"/>
        <end position="33"/>
    </location>
</feature>
<evidence type="ECO:0000313" key="8">
    <source>
        <dbReference type="Proteomes" id="UP000019062"/>
    </source>
</evidence>
<evidence type="ECO:0000256" key="4">
    <source>
        <dbReference type="ARBA" id="ARBA00022989"/>
    </source>
</evidence>
<organism evidence="7 8">
    <name type="scientific">Viridibacillus arenosi FSL R5-213</name>
    <dbReference type="NCBI Taxonomy" id="1227360"/>
    <lineage>
        <taxon>Bacteria</taxon>
        <taxon>Bacillati</taxon>
        <taxon>Bacillota</taxon>
        <taxon>Bacilli</taxon>
        <taxon>Bacillales</taxon>
        <taxon>Caryophanaceae</taxon>
        <taxon>Viridibacillus</taxon>
    </lineage>
</organism>
<comment type="subcellular location">
    <subcellularLocation>
        <location evidence="1">Endomembrane system</location>
    </subcellularLocation>
</comment>
<dbReference type="InterPro" id="IPR007383">
    <property type="entry name" value="DUF445"/>
</dbReference>
<keyword evidence="8" id="KW-1185">Reference proteome</keyword>
<reference evidence="7 8" key="1">
    <citation type="journal article" date="2014" name="BMC Genomics">
        <title>Genomic comparison of sporeforming bacilli isolated from milk.</title>
        <authorList>
            <person name="Moreno Switt A.I."/>
            <person name="Andrus A.D."/>
            <person name="Ranieri M.L."/>
            <person name="Orsi R.H."/>
            <person name="Ivy R."/>
            <person name="den Bakker H.C."/>
            <person name="Martin N.H."/>
            <person name="Wiedmann M."/>
            <person name="Boor K.J."/>
        </authorList>
    </citation>
    <scope>NUCLEOTIDE SEQUENCE [LARGE SCALE GENOMIC DNA]</scope>
    <source>
        <strain evidence="7 8">FSL R5-213</strain>
    </source>
</reference>
<keyword evidence="5 6" id="KW-0472">Membrane</keyword>
<dbReference type="eggNOG" id="COG4399">
    <property type="taxonomic scope" value="Bacteria"/>
</dbReference>
<dbReference type="PANTHER" id="PTHR35791">
    <property type="entry name" value="UPF0754 MEMBRANE PROTEIN YHEB"/>
    <property type="match status" value="1"/>
</dbReference>
<gene>
    <name evidence="7" type="ORF">C176_18011</name>
</gene>
<comment type="caution">
    <text evidence="7">The sequence shown here is derived from an EMBL/GenBank/DDBJ whole genome shotgun (WGS) entry which is preliminary data.</text>
</comment>